<evidence type="ECO:0000313" key="1">
    <source>
        <dbReference type="EMBL" id="KOS42387.1"/>
    </source>
</evidence>
<reference evidence="1 2" key="1">
    <citation type="submission" date="2015-08" db="EMBL/GenBank/DDBJ databases">
        <title>Genome sequencing of Penicillium nordicum.</title>
        <authorList>
            <person name="Nguyen H.D."/>
            <person name="Seifert K.A."/>
        </authorList>
    </citation>
    <scope>NUCLEOTIDE SEQUENCE [LARGE SCALE GENOMIC DNA]</scope>
    <source>
        <strain evidence="1 2">DAOMC 185683</strain>
    </source>
</reference>
<comment type="caution">
    <text evidence="1">The sequence shown here is derived from an EMBL/GenBank/DDBJ whole genome shotgun (WGS) entry which is preliminary data.</text>
</comment>
<keyword evidence="2" id="KW-1185">Reference proteome</keyword>
<gene>
    <name evidence="1" type="ORF">ACN38_g6750</name>
</gene>
<protein>
    <submittedName>
        <fullName evidence="1">Uncharacterized protein</fullName>
    </submittedName>
</protein>
<evidence type="ECO:0000313" key="2">
    <source>
        <dbReference type="Proteomes" id="UP000037696"/>
    </source>
</evidence>
<dbReference type="EMBL" id="LHQQ01000107">
    <property type="protein sequence ID" value="KOS42387.1"/>
    <property type="molecule type" value="Genomic_DNA"/>
</dbReference>
<sequence length="44" mass="5015">IVALHQTKEESKQRKNETKFGEYCKSEFELWVVSGSGWPSLGLS</sequence>
<feature type="non-terminal residue" evidence="1">
    <location>
        <position position="1"/>
    </location>
</feature>
<accession>A0A0M8P2U6</accession>
<proteinExistence type="predicted"/>
<name>A0A0M8P2U6_9EURO</name>
<dbReference type="AlphaFoldDB" id="A0A0M8P2U6"/>
<dbReference type="Proteomes" id="UP000037696">
    <property type="component" value="Unassembled WGS sequence"/>
</dbReference>
<organism evidence="1 2">
    <name type="scientific">Penicillium nordicum</name>
    <dbReference type="NCBI Taxonomy" id="229535"/>
    <lineage>
        <taxon>Eukaryota</taxon>
        <taxon>Fungi</taxon>
        <taxon>Dikarya</taxon>
        <taxon>Ascomycota</taxon>
        <taxon>Pezizomycotina</taxon>
        <taxon>Eurotiomycetes</taxon>
        <taxon>Eurotiomycetidae</taxon>
        <taxon>Eurotiales</taxon>
        <taxon>Aspergillaceae</taxon>
        <taxon>Penicillium</taxon>
    </lineage>
</organism>